<dbReference type="SUPFAM" id="SSF48403">
    <property type="entry name" value="Ankyrin repeat"/>
    <property type="match status" value="1"/>
</dbReference>
<reference evidence="1 2" key="1">
    <citation type="journal article" date="2010" name="Science">
        <title>Genomic analysis of organismal complexity in the multicellular green alga Volvox carteri.</title>
        <authorList>
            <person name="Prochnik S.E."/>
            <person name="Umen J."/>
            <person name="Nedelcu A.M."/>
            <person name="Hallmann A."/>
            <person name="Miller S.M."/>
            <person name="Nishii I."/>
            <person name="Ferris P."/>
            <person name="Kuo A."/>
            <person name="Mitros T."/>
            <person name="Fritz-Laylin L.K."/>
            <person name="Hellsten U."/>
            <person name="Chapman J."/>
            <person name="Simakov O."/>
            <person name="Rensing S.A."/>
            <person name="Terry A."/>
            <person name="Pangilinan J."/>
            <person name="Kapitonov V."/>
            <person name="Jurka J."/>
            <person name="Salamov A."/>
            <person name="Shapiro H."/>
            <person name="Schmutz J."/>
            <person name="Grimwood J."/>
            <person name="Lindquist E."/>
            <person name="Lucas S."/>
            <person name="Grigoriev I.V."/>
            <person name="Schmitt R."/>
            <person name="Kirk D."/>
            <person name="Rokhsar D.S."/>
        </authorList>
    </citation>
    <scope>NUCLEOTIDE SEQUENCE [LARGE SCALE GENOMIC DNA]</scope>
    <source>
        <strain evidence="2">f. Nagariensis / Eve</strain>
    </source>
</reference>
<dbReference type="Proteomes" id="UP000001058">
    <property type="component" value="Unassembled WGS sequence"/>
</dbReference>
<dbReference type="eggNOG" id="KOG2274">
    <property type="taxonomic scope" value="Eukaryota"/>
</dbReference>
<dbReference type="EMBL" id="GL378566">
    <property type="protein sequence ID" value="EFJ39446.1"/>
    <property type="molecule type" value="Genomic_DNA"/>
</dbReference>
<dbReference type="AlphaFoldDB" id="D8ULF3"/>
<dbReference type="OrthoDB" id="63514at2759"/>
<dbReference type="GO" id="GO:0016020">
    <property type="term" value="C:membrane"/>
    <property type="evidence" value="ECO:0007669"/>
    <property type="project" value="TreeGrafter"/>
</dbReference>
<sequence length="577" mass="64365">MNPDEGHSWDNLTADIVERVVSFLDPNEVVCTVKEINKAMTSQFREKVAIRLSQPVPHHAFNRHWSRPEAVHNFVRSKRRELLLLTARSGSLANLQVAVKAAGCELSSEVFKAAAEGGNIEMCQWLQGEDCFFLSENAAAAAARSGHLETVRWLLQQLRDFRELQNAGSHAFMAAAYAGHQTVCEGLLEDGTPLKYWTGLPGAARGGHVGLTHWLLQRFELEYGSVSRVLWSLMPDVVKEASHGFDLAALQDLHQTFLRYGGDSGNYASRLLTGYTLAEALVSPTPDWRAKVEWLQAQGCRLDGKQYIKWEAIASLPDAVERTQRLLVEVELEAVVECIFISAVHVDNLPLIHYLRVGRDWLPERTKEAVVTAARAGNMALLVELVTLGWLLDGWTVLAAVEGGHLHILKWMDAGVVRKHMQELMQQHQAVLSYATSFGSVEVVEWLLNEVDLPWSGEKLLNAAVRAGSPAVLEWLVARGVPMGDDGELYITAAHCHDLVILYCLRQLGCPWGPGIFSRAVYSRRHGSTVKVLQWLHAEGCPVDWEKARSRAKNRKKFCWDENADAVHAYIQSIGPR</sequence>
<dbReference type="GeneID" id="9621334"/>
<dbReference type="GO" id="GO:0004620">
    <property type="term" value="F:phospholipase activity"/>
    <property type="evidence" value="ECO:0007669"/>
    <property type="project" value="TreeGrafter"/>
</dbReference>
<dbReference type="InParanoid" id="D8ULF3"/>
<dbReference type="InterPro" id="IPR002110">
    <property type="entry name" value="Ankyrin_rpt"/>
</dbReference>
<dbReference type="Gene3D" id="1.25.40.20">
    <property type="entry name" value="Ankyrin repeat-containing domain"/>
    <property type="match status" value="2"/>
</dbReference>
<dbReference type="GO" id="GO:0071944">
    <property type="term" value="C:cell periphery"/>
    <property type="evidence" value="ECO:0007669"/>
    <property type="project" value="TreeGrafter"/>
</dbReference>
<protein>
    <submittedName>
        <fullName evidence="1">Uncharacterized protein</fullName>
    </submittedName>
</protein>
<evidence type="ECO:0000313" key="2">
    <source>
        <dbReference type="Proteomes" id="UP000001058"/>
    </source>
</evidence>
<name>D8ULF3_VOLCA</name>
<dbReference type="GO" id="GO:0030149">
    <property type="term" value="P:sphingolipid catabolic process"/>
    <property type="evidence" value="ECO:0007669"/>
    <property type="project" value="TreeGrafter"/>
</dbReference>
<dbReference type="PANTHER" id="PTHR12393:SF6">
    <property type="entry name" value="SPHINGOMYELIN PHOSPHODIESTERASE 2"/>
    <property type="match status" value="1"/>
</dbReference>
<keyword evidence="2" id="KW-1185">Reference proteome</keyword>
<dbReference type="PANTHER" id="PTHR12393">
    <property type="entry name" value="SPHINGOMYELIN PHOSPHODIESTERASE RELATED"/>
    <property type="match status" value="1"/>
</dbReference>
<accession>D8ULF3</accession>
<dbReference type="InterPro" id="IPR036770">
    <property type="entry name" value="Ankyrin_rpt-contain_sf"/>
</dbReference>
<evidence type="ECO:0000313" key="1">
    <source>
        <dbReference type="EMBL" id="EFJ39446.1"/>
    </source>
</evidence>
<dbReference type="GO" id="GO:0046513">
    <property type="term" value="P:ceramide biosynthetic process"/>
    <property type="evidence" value="ECO:0007669"/>
    <property type="project" value="TreeGrafter"/>
</dbReference>
<dbReference type="SMART" id="SM00248">
    <property type="entry name" value="ANK"/>
    <property type="match status" value="4"/>
</dbReference>
<dbReference type="GO" id="GO:0005783">
    <property type="term" value="C:endoplasmic reticulum"/>
    <property type="evidence" value="ECO:0007669"/>
    <property type="project" value="TreeGrafter"/>
</dbReference>
<dbReference type="KEGG" id="vcn:VOLCADRAFT_108631"/>
<dbReference type="RefSeq" id="XP_002959489.1">
    <property type="nucleotide sequence ID" value="XM_002959443.1"/>
</dbReference>
<organism evidence="2">
    <name type="scientific">Volvox carteri f. nagariensis</name>
    <dbReference type="NCBI Taxonomy" id="3068"/>
    <lineage>
        <taxon>Eukaryota</taxon>
        <taxon>Viridiplantae</taxon>
        <taxon>Chlorophyta</taxon>
        <taxon>core chlorophytes</taxon>
        <taxon>Chlorophyceae</taxon>
        <taxon>CS clade</taxon>
        <taxon>Chlamydomonadales</taxon>
        <taxon>Volvocaceae</taxon>
        <taxon>Volvox</taxon>
    </lineage>
</organism>
<gene>
    <name evidence="1" type="ORF">VOLCADRAFT_108631</name>
</gene>
<proteinExistence type="predicted"/>
<dbReference type="Pfam" id="PF12796">
    <property type="entry name" value="Ank_2"/>
    <property type="match status" value="2"/>
</dbReference>